<evidence type="ECO:0000313" key="3">
    <source>
        <dbReference type="Proteomes" id="UP001516662"/>
    </source>
</evidence>
<feature type="transmembrane region" description="Helical" evidence="1">
    <location>
        <begin position="47"/>
        <end position="69"/>
    </location>
</feature>
<name>A0ABR9QKL3_9BACI</name>
<keyword evidence="1" id="KW-0812">Transmembrane</keyword>
<protein>
    <recommendedName>
        <fullName evidence="4">Regulatory protein YrvL</fullName>
    </recommendedName>
</protein>
<reference evidence="2 3" key="1">
    <citation type="submission" date="2020-10" db="EMBL/GenBank/DDBJ databases">
        <title>Bacillus sp. HD4P25, an endophyte from a halophyte.</title>
        <authorList>
            <person name="Sun J.-Q."/>
        </authorList>
    </citation>
    <scope>NUCLEOTIDE SEQUENCE [LARGE SCALE GENOMIC DNA]</scope>
    <source>
        <strain evidence="2 3">YIM 93174</strain>
    </source>
</reference>
<organism evidence="2 3">
    <name type="scientific">Litchfieldia luteola</name>
    <dbReference type="NCBI Taxonomy" id="682179"/>
    <lineage>
        <taxon>Bacteria</taxon>
        <taxon>Bacillati</taxon>
        <taxon>Bacillota</taxon>
        <taxon>Bacilli</taxon>
        <taxon>Bacillales</taxon>
        <taxon>Bacillaceae</taxon>
        <taxon>Litchfieldia</taxon>
    </lineage>
</organism>
<evidence type="ECO:0000313" key="2">
    <source>
        <dbReference type="EMBL" id="MBE4909035.1"/>
    </source>
</evidence>
<accession>A0ABR9QKL3</accession>
<keyword evidence="1" id="KW-1133">Transmembrane helix</keyword>
<dbReference type="InterPro" id="IPR025912">
    <property type="entry name" value="YrvL"/>
</dbReference>
<sequence length="147" mass="16573">MNNRGKDKVIVWSAMIFLFFVVISSVFSLYFFGILGVLHLTGVHYDSMVSMLIFVLLYVGISIITDVFSKLAKYTLSEKITGVRIILGRMVVDFFFSWLAIHLADELMSAINLSLNSELTLAIVLAIAEEAFRKPTQVKYKLSRPPS</sequence>
<gene>
    <name evidence="2" type="ORF">IMZ08_13280</name>
</gene>
<dbReference type="EMBL" id="JADCLJ010000020">
    <property type="protein sequence ID" value="MBE4909035.1"/>
    <property type="molecule type" value="Genomic_DNA"/>
</dbReference>
<feature type="transmembrane region" description="Helical" evidence="1">
    <location>
        <begin position="81"/>
        <end position="101"/>
    </location>
</feature>
<comment type="caution">
    <text evidence="2">The sequence shown here is derived from an EMBL/GenBank/DDBJ whole genome shotgun (WGS) entry which is preliminary data.</text>
</comment>
<dbReference type="Pfam" id="PF14184">
    <property type="entry name" value="YrvL"/>
    <property type="match status" value="1"/>
</dbReference>
<dbReference type="RefSeq" id="WP_193537213.1">
    <property type="nucleotide sequence ID" value="NZ_JADCLJ010000020.1"/>
</dbReference>
<evidence type="ECO:0008006" key="4">
    <source>
        <dbReference type="Google" id="ProtNLM"/>
    </source>
</evidence>
<keyword evidence="3" id="KW-1185">Reference proteome</keyword>
<feature type="transmembrane region" description="Helical" evidence="1">
    <location>
        <begin position="9"/>
        <end position="35"/>
    </location>
</feature>
<evidence type="ECO:0000256" key="1">
    <source>
        <dbReference type="SAM" id="Phobius"/>
    </source>
</evidence>
<dbReference type="Proteomes" id="UP001516662">
    <property type="component" value="Unassembled WGS sequence"/>
</dbReference>
<keyword evidence="1" id="KW-0472">Membrane</keyword>
<proteinExistence type="predicted"/>